<protein>
    <submittedName>
        <fullName evidence="1">Uncharacterized protein</fullName>
    </submittedName>
</protein>
<gene>
    <name evidence="1" type="ORF">DPMN_027543</name>
</gene>
<keyword evidence="2" id="KW-1185">Reference proteome</keyword>
<organism evidence="1 2">
    <name type="scientific">Dreissena polymorpha</name>
    <name type="common">Zebra mussel</name>
    <name type="synonym">Mytilus polymorpha</name>
    <dbReference type="NCBI Taxonomy" id="45954"/>
    <lineage>
        <taxon>Eukaryota</taxon>
        <taxon>Metazoa</taxon>
        <taxon>Spiralia</taxon>
        <taxon>Lophotrochozoa</taxon>
        <taxon>Mollusca</taxon>
        <taxon>Bivalvia</taxon>
        <taxon>Autobranchia</taxon>
        <taxon>Heteroconchia</taxon>
        <taxon>Euheterodonta</taxon>
        <taxon>Imparidentia</taxon>
        <taxon>Neoheterodontei</taxon>
        <taxon>Myida</taxon>
        <taxon>Dreissenoidea</taxon>
        <taxon>Dreissenidae</taxon>
        <taxon>Dreissena</taxon>
    </lineage>
</organism>
<dbReference type="Proteomes" id="UP000828390">
    <property type="component" value="Unassembled WGS sequence"/>
</dbReference>
<name>A0A9D4RDR0_DREPO</name>
<proteinExistence type="predicted"/>
<accession>A0A9D4RDR0</accession>
<evidence type="ECO:0000313" key="2">
    <source>
        <dbReference type="Proteomes" id="UP000828390"/>
    </source>
</evidence>
<reference evidence="1" key="2">
    <citation type="submission" date="2020-11" db="EMBL/GenBank/DDBJ databases">
        <authorList>
            <person name="McCartney M.A."/>
            <person name="Auch B."/>
            <person name="Kono T."/>
            <person name="Mallez S."/>
            <person name="Becker A."/>
            <person name="Gohl D.M."/>
            <person name="Silverstein K.A.T."/>
            <person name="Koren S."/>
            <person name="Bechman K.B."/>
            <person name="Herman A."/>
            <person name="Abrahante J.E."/>
            <person name="Garbe J."/>
        </authorList>
    </citation>
    <scope>NUCLEOTIDE SEQUENCE</scope>
    <source>
        <strain evidence="1">Duluth1</strain>
        <tissue evidence="1">Whole animal</tissue>
    </source>
</reference>
<evidence type="ECO:0000313" key="1">
    <source>
        <dbReference type="EMBL" id="KAH3864524.1"/>
    </source>
</evidence>
<dbReference type="EMBL" id="JAIWYP010000002">
    <property type="protein sequence ID" value="KAH3864524.1"/>
    <property type="molecule type" value="Genomic_DNA"/>
</dbReference>
<reference evidence="1" key="1">
    <citation type="journal article" date="2019" name="bioRxiv">
        <title>The Genome of the Zebra Mussel, Dreissena polymorpha: A Resource for Invasive Species Research.</title>
        <authorList>
            <person name="McCartney M.A."/>
            <person name="Auch B."/>
            <person name="Kono T."/>
            <person name="Mallez S."/>
            <person name="Zhang Y."/>
            <person name="Obille A."/>
            <person name="Becker A."/>
            <person name="Abrahante J.E."/>
            <person name="Garbe J."/>
            <person name="Badalamenti J.P."/>
            <person name="Herman A."/>
            <person name="Mangelson H."/>
            <person name="Liachko I."/>
            <person name="Sullivan S."/>
            <person name="Sone E.D."/>
            <person name="Koren S."/>
            <person name="Silverstein K.A.T."/>
            <person name="Beckman K.B."/>
            <person name="Gohl D.M."/>
        </authorList>
    </citation>
    <scope>NUCLEOTIDE SEQUENCE</scope>
    <source>
        <strain evidence="1">Duluth1</strain>
        <tissue evidence="1">Whole animal</tissue>
    </source>
</reference>
<sequence>MIECRSGYFRKRWGFEPISSSSSGMKIIDFNIELAHRSQAKNILEHRVSEISNLFARSLLSSPSRNFINTIKNSPFDDTFLDGPKRADNVDLNFLTFLAIDITPVHLLVTNGEINPCNLLNRDLFAKPV</sequence>
<dbReference type="AlphaFoldDB" id="A0A9D4RDR0"/>
<comment type="caution">
    <text evidence="1">The sequence shown here is derived from an EMBL/GenBank/DDBJ whole genome shotgun (WGS) entry which is preliminary data.</text>
</comment>